<evidence type="ECO:0000256" key="1">
    <source>
        <dbReference type="SAM" id="Phobius"/>
    </source>
</evidence>
<keyword evidence="3" id="KW-1185">Reference proteome</keyword>
<keyword evidence="1" id="KW-0812">Transmembrane</keyword>
<dbReference type="Proteomes" id="UP001500016">
    <property type="component" value="Unassembled WGS sequence"/>
</dbReference>
<keyword evidence="1" id="KW-1133">Transmembrane helix</keyword>
<dbReference type="EMBL" id="BAAAPE010000011">
    <property type="protein sequence ID" value="GAA2082953.1"/>
    <property type="molecule type" value="Genomic_DNA"/>
</dbReference>
<dbReference type="RefSeq" id="WP_344530597.1">
    <property type="nucleotide sequence ID" value="NZ_BAAAPE010000011.1"/>
</dbReference>
<evidence type="ECO:0000313" key="2">
    <source>
        <dbReference type="EMBL" id="GAA2082953.1"/>
    </source>
</evidence>
<reference evidence="2 3" key="1">
    <citation type="journal article" date="2019" name="Int. J. Syst. Evol. Microbiol.">
        <title>The Global Catalogue of Microorganisms (GCM) 10K type strain sequencing project: providing services to taxonomists for standard genome sequencing and annotation.</title>
        <authorList>
            <consortium name="The Broad Institute Genomics Platform"/>
            <consortium name="The Broad Institute Genome Sequencing Center for Infectious Disease"/>
            <person name="Wu L."/>
            <person name="Ma J."/>
        </authorList>
    </citation>
    <scope>NUCLEOTIDE SEQUENCE [LARGE SCALE GENOMIC DNA]</scope>
    <source>
        <strain evidence="2 3">JCM 15478</strain>
    </source>
</reference>
<evidence type="ECO:0008006" key="4">
    <source>
        <dbReference type="Google" id="ProtNLM"/>
    </source>
</evidence>
<feature type="transmembrane region" description="Helical" evidence="1">
    <location>
        <begin position="197"/>
        <end position="217"/>
    </location>
</feature>
<organism evidence="2 3">
    <name type="scientific">Streptomyces albiaxialis</name>
    <dbReference type="NCBI Taxonomy" id="329523"/>
    <lineage>
        <taxon>Bacteria</taxon>
        <taxon>Bacillati</taxon>
        <taxon>Actinomycetota</taxon>
        <taxon>Actinomycetes</taxon>
        <taxon>Kitasatosporales</taxon>
        <taxon>Streptomycetaceae</taxon>
        <taxon>Streptomyces</taxon>
    </lineage>
</organism>
<feature type="transmembrane region" description="Helical" evidence="1">
    <location>
        <begin position="128"/>
        <end position="147"/>
    </location>
</feature>
<feature type="transmembrane region" description="Helical" evidence="1">
    <location>
        <begin position="159"/>
        <end position="177"/>
    </location>
</feature>
<sequence>MTALVRYQLALLVRSQRWLPPVLAYAALVGVGVRAGQPVLDSLGYAAAMLLPVAAWLVRICVTAEPDAARHCAAALAGPARAHVSAVLAGGAGAGVLGAVGTGVVVAISDPHSTDGRVAVPLLPAAGAGLVAAAACGVVGAGVGALCSRPVVRGRGWGVLSLLGGVVVVLVAGASPANAAVQGLVSASRAGSVPSPWPSLLASLAFTTCALACAATLTPRR</sequence>
<feature type="transmembrane region" description="Helical" evidence="1">
    <location>
        <begin position="83"/>
        <end position="108"/>
    </location>
</feature>
<gene>
    <name evidence="2" type="ORF">GCM10009801_43090</name>
</gene>
<name>A0ABN2W4P2_9ACTN</name>
<comment type="caution">
    <text evidence="2">The sequence shown here is derived from an EMBL/GenBank/DDBJ whole genome shotgun (WGS) entry which is preliminary data.</text>
</comment>
<evidence type="ECO:0000313" key="3">
    <source>
        <dbReference type="Proteomes" id="UP001500016"/>
    </source>
</evidence>
<accession>A0ABN2W4P2</accession>
<proteinExistence type="predicted"/>
<protein>
    <recommendedName>
        <fullName evidence="4">ABC transporter</fullName>
    </recommendedName>
</protein>
<keyword evidence="1" id="KW-0472">Membrane</keyword>